<sequence>MKIGIGNDTAGTTLKYIILEHLKAKGFEVIDFGAASGETVEYPTAAKTVSEAVLKGEVDKGILLCATGIGISMAANKIKGIRAALCADSYSAKIAAEHTDAHIIAIGAKIVGEEVAVDIVDSFLNSKFSGGVFKTRIDLMSELEK</sequence>
<dbReference type="PANTHER" id="PTHR30345">
    <property type="entry name" value="RIBOSE-5-PHOSPHATE ISOMERASE B"/>
    <property type="match status" value="1"/>
</dbReference>
<dbReference type="HOGENOM" id="CLU_091396_4_1_9"/>
<reference evidence="4 5" key="1">
    <citation type="submission" date="2010-12" db="EMBL/GenBank/DDBJ databases">
        <authorList>
            <person name="Muzny D."/>
            <person name="Qin X."/>
            <person name="Deng J."/>
            <person name="Jiang H."/>
            <person name="Liu Y."/>
            <person name="Qu J."/>
            <person name="Song X.-Z."/>
            <person name="Zhang L."/>
            <person name="Thornton R."/>
            <person name="Coyle M."/>
            <person name="Francisco L."/>
            <person name="Jackson L."/>
            <person name="Javaid M."/>
            <person name="Korchina V."/>
            <person name="Kovar C."/>
            <person name="Mata R."/>
            <person name="Mathew T."/>
            <person name="Ngo R."/>
            <person name="Nguyen L."/>
            <person name="Nguyen N."/>
            <person name="Okwuonu G."/>
            <person name="Ongeri F."/>
            <person name="Pham C."/>
            <person name="Simmons D."/>
            <person name="Wilczek-Boney K."/>
            <person name="Hale W."/>
            <person name="Jakkamsetti A."/>
            <person name="Pham P."/>
            <person name="Ruth R."/>
            <person name="San Lucas F."/>
            <person name="Warren J."/>
            <person name="Zhang J."/>
            <person name="Zhao Z."/>
            <person name="Zhou C."/>
            <person name="Zhu D."/>
            <person name="Lee S."/>
            <person name="Bess C."/>
            <person name="Blankenburg K."/>
            <person name="Forbes L."/>
            <person name="Fu Q."/>
            <person name="Gubbala S."/>
            <person name="Hirani K."/>
            <person name="Jayaseelan J.C."/>
            <person name="Lara F."/>
            <person name="Munidasa M."/>
            <person name="Palculict T."/>
            <person name="Patil S."/>
            <person name="Pu L.-L."/>
            <person name="Saada N."/>
            <person name="Tang L."/>
            <person name="Weissenberger G."/>
            <person name="Zhu Y."/>
            <person name="Hemphill L."/>
            <person name="Shang Y."/>
            <person name="Youmans B."/>
            <person name="Ayvaz T."/>
            <person name="Ross M."/>
            <person name="Santibanez J."/>
            <person name="Aqrawi P."/>
            <person name="Gross S."/>
            <person name="Joshi V."/>
            <person name="Fowler G."/>
            <person name="Nazareth L."/>
            <person name="Reid J."/>
            <person name="Worley K."/>
            <person name="Petrosino J."/>
            <person name="Highlander S."/>
            <person name="Gibbs R."/>
        </authorList>
    </citation>
    <scope>NUCLEOTIDE SEQUENCE [LARGE SCALE GENOMIC DNA]</scope>
    <source>
        <strain evidence="4 5">DSM 3986</strain>
    </source>
</reference>
<dbReference type="Gene3D" id="3.40.1400.10">
    <property type="entry name" value="Sugar-phosphate isomerase, RpiB/LacA/LacB"/>
    <property type="match status" value="1"/>
</dbReference>
<keyword evidence="2 4" id="KW-0413">Isomerase</keyword>
<comment type="caution">
    <text evidence="4">The sequence shown here is derived from an EMBL/GenBank/DDBJ whole genome shotgun (WGS) entry which is preliminary data.</text>
</comment>
<dbReference type="AlphaFoldDB" id="E6LP11"/>
<dbReference type="NCBIfam" id="TIGR00689">
    <property type="entry name" value="rpiB_lacA_lacB"/>
    <property type="match status" value="1"/>
</dbReference>
<dbReference type="Pfam" id="PF02502">
    <property type="entry name" value="LacAB_rpiB"/>
    <property type="match status" value="1"/>
</dbReference>
<dbReference type="NCBIfam" id="NF004051">
    <property type="entry name" value="PRK05571.1"/>
    <property type="match status" value="1"/>
</dbReference>
<dbReference type="EMBL" id="AEPW01000073">
    <property type="protein sequence ID" value="EFU76432.1"/>
    <property type="molecule type" value="Genomic_DNA"/>
</dbReference>
<name>E6LP11_9FIRM</name>
<dbReference type="GO" id="GO:0004751">
    <property type="term" value="F:ribose-5-phosphate isomerase activity"/>
    <property type="evidence" value="ECO:0007669"/>
    <property type="project" value="UniProtKB-EC"/>
</dbReference>
<dbReference type="eggNOG" id="COG0698">
    <property type="taxonomic scope" value="Bacteria"/>
</dbReference>
<dbReference type="PIRSF" id="PIRSF005384">
    <property type="entry name" value="RpiB_LacA_B"/>
    <property type="match status" value="1"/>
</dbReference>
<dbReference type="PANTHER" id="PTHR30345:SF0">
    <property type="entry name" value="DNA DAMAGE-REPAIR_TOLERATION PROTEIN DRT102"/>
    <property type="match status" value="1"/>
</dbReference>
<evidence type="ECO:0000313" key="4">
    <source>
        <dbReference type="EMBL" id="EFU76432.1"/>
    </source>
</evidence>
<dbReference type="InterPro" id="IPR004785">
    <property type="entry name" value="RpiB"/>
</dbReference>
<evidence type="ECO:0000256" key="1">
    <source>
        <dbReference type="ARBA" id="ARBA00008754"/>
    </source>
</evidence>
<organism evidence="4 5">
    <name type="scientific">Lachnoanaerobaculum saburreum DSM 3986</name>
    <dbReference type="NCBI Taxonomy" id="887325"/>
    <lineage>
        <taxon>Bacteria</taxon>
        <taxon>Bacillati</taxon>
        <taxon>Bacillota</taxon>
        <taxon>Clostridia</taxon>
        <taxon>Lachnospirales</taxon>
        <taxon>Lachnospiraceae</taxon>
        <taxon>Lachnoanaerobaculum</taxon>
    </lineage>
</organism>
<evidence type="ECO:0000256" key="2">
    <source>
        <dbReference type="ARBA" id="ARBA00023235"/>
    </source>
</evidence>
<accession>E6LP11</accession>
<gene>
    <name evidence="4" type="primary">rpiB</name>
    <name evidence="4" type="ORF">HMPREF0381_1696</name>
</gene>
<protein>
    <submittedName>
        <fullName evidence="4">Ribose-5-phosphate isomerase B</fullName>
        <ecNumber evidence="4">5.3.1.6</ecNumber>
    </submittedName>
</protein>
<dbReference type="RefSeq" id="WP_008751461.1">
    <property type="nucleotide sequence ID" value="NZ_GL622296.1"/>
</dbReference>
<comment type="similarity">
    <text evidence="1">Belongs to the LacAB/RpiB family.</text>
</comment>
<dbReference type="InterPro" id="IPR003500">
    <property type="entry name" value="RpiB_LacA_LacB"/>
</dbReference>
<dbReference type="SUPFAM" id="SSF89623">
    <property type="entry name" value="Ribose/Galactose isomerase RpiB/AlsB"/>
    <property type="match status" value="1"/>
</dbReference>
<feature type="active site" description="Proton donor" evidence="3">
    <location>
        <position position="98"/>
    </location>
</feature>
<evidence type="ECO:0000313" key="5">
    <source>
        <dbReference type="Proteomes" id="UP000003434"/>
    </source>
</evidence>
<dbReference type="GO" id="GO:0009052">
    <property type="term" value="P:pentose-phosphate shunt, non-oxidative branch"/>
    <property type="evidence" value="ECO:0007669"/>
    <property type="project" value="TreeGrafter"/>
</dbReference>
<feature type="active site" description="Proton acceptor" evidence="3">
    <location>
        <position position="65"/>
    </location>
</feature>
<dbReference type="EC" id="5.3.1.6" evidence="4"/>
<dbReference type="InterPro" id="IPR036569">
    <property type="entry name" value="RpiB_LacA_LacB_sf"/>
</dbReference>
<dbReference type="GO" id="GO:0019316">
    <property type="term" value="P:D-allose catabolic process"/>
    <property type="evidence" value="ECO:0007669"/>
    <property type="project" value="TreeGrafter"/>
</dbReference>
<evidence type="ECO:0000256" key="3">
    <source>
        <dbReference type="PIRSR" id="PIRSR005384-1"/>
    </source>
</evidence>
<dbReference type="NCBIfam" id="TIGR01120">
    <property type="entry name" value="rpiB"/>
    <property type="match status" value="1"/>
</dbReference>
<proteinExistence type="inferred from homology"/>
<dbReference type="Proteomes" id="UP000003434">
    <property type="component" value="Unassembled WGS sequence"/>
</dbReference>